<dbReference type="SUPFAM" id="SSF52266">
    <property type="entry name" value="SGNH hydrolase"/>
    <property type="match status" value="1"/>
</dbReference>
<name>A0ABN8ERT8_9BACT</name>
<evidence type="ECO:0008006" key="6">
    <source>
        <dbReference type="Google" id="ProtNLM"/>
    </source>
</evidence>
<evidence type="ECO:0000313" key="5">
    <source>
        <dbReference type="Proteomes" id="UP000837932"/>
    </source>
</evidence>
<evidence type="ECO:0000313" key="4">
    <source>
        <dbReference type="EMBL" id="CAH0994478.1"/>
    </source>
</evidence>
<proteinExistence type="predicted"/>
<dbReference type="EMBL" id="CAKLPY010000001">
    <property type="protein sequence ID" value="CAH0994478.1"/>
    <property type="molecule type" value="Genomic_DNA"/>
</dbReference>
<dbReference type="Pfam" id="PF13472">
    <property type="entry name" value="Lipase_GDSL_2"/>
    <property type="match status" value="1"/>
</dbReference>
<organism evidence="4 5">
    <name type="scientific">Emticicia aquatica</name>
    <dbReference type="NCBI Taxonomy" id="1681835"/>
    <lineage>
        <taxon>Bacteria</taxon>
        <taxon>Pseudomonadati</taxon>
        <taxon>Bacteroidota</taxon>
        <taxon>Cytophagia</taxon>
        <taxon>Cytophagales</taxon>
        <taxon>Leadbetterellaceae</taxon>
        <taxon>Emticicia</taxon>
    </lineage>
</organism>
<dbReference type="InterPro" id="IPR036514">
    <property type="entry name" value="SGNH_hydro_sf"/>
</dbReference>
<dbReference type="CDD" id="cd00229">
    <property type="entry name" value="SGNH_hydrolase"/>
    <property type="match status" value="1"/>
</dbReference>
<dbReference type="SUPFAM" id="SSF53474">
    <property type="entry name" value="alpha/beta-Hydrolases"/>
    <property type="match status" value="1"/>
</dbReference>
<feature type="chain" id="PRO_5046613799" description="SGNH/GDSL hydrolase family protein" evidence="1">
    <location>
        <begin position="21"/>
        <end position="654"/>
    </location>
</feature>
<dbReference type="PANTHER" id="PTHR30383">
    <property type="entry name" value="THIOESTERASE 1/PROTEASE 1/LYSOPHOSPHOLIPASE L1"/>
    <property type="match status" value="1"/>
</dbReference>
<evidence type="ECO:0000259" key="3">
    <source>
        <dbReference type="Pfam" id="PF13472"/>
    </source>
</evidence>
<feature type="domain" description="Peptidase S9 prolyl oligopeptidase catalytic" evidence="2">
    <location>
        <begin position="110"/>
        <end position="270"/>
    </location>
</feature>
<dbReference type="InterPro" id="IPR029058">
    <property type="entry name" value="AB_hydrolase_fold"/>
</dbReference>
<dbReference type="Gene3D" id="3.40.50.1110">
    <property type="entry name" value="SGNH hydrolase"/>
    <property type="match status" value="1"/>
</dbReference>
<feature type="signal peptide" evidence="1">
    <location>
        <begin position="1"/>
        <end position="20"/>
    </location>
</feature>
<dbReference type="InterPro" id="IPR001375">
    <property type="entry name" value="Peptidase_S9_cat"/>
</dbReference>
<accession>A0ABN8ERT8</accession>
<evidence type="ECO:0000259" key="2">
    <source>
        <dbReference type="Pfam" id="PF00326"/>
    </source>
</evidence>
<reference evidence="4" key="1">
    <citation type="submission" date="2021-12" db="EMBL/GenBank/DDBJ databases">
        <authorList>
            <person name="Rodrigo-Torres L."/>
            <person name="Arahal R. D."/>
            <person name="Lucena T."/>
        </authorList>
    </citation>
    <scope>NUCLEOTIDE SEQUENCE</scope>
    <source>
        <strain evidence="4">CECT 8858</strain>
    </source>
</reference>
<dbReference type="Pfam" id="PF00326">
    <property type="entry name" value="Peptidase_S9"/>
    <property type="match status" value="1"/>
</dbReference>
<dbReference type="RefSeq" id="WP_238804247.1">
    <property type="nucleotide sequence ID" value="NZ_CAKLPY010000001.1"/>
</dbReference>
<sequence length="654" mass="74003">MKKVIGLLFIFLSFSAQTLAQQSINKDFKESKWHGFIRHDFTFDGRNVSVIIPNKSLSSNPWVWKAQFLDWHTDADSILIAQGFYLVFVNADNQYGSPKAVAIWNKFYDFITQKYNLQKKVALEGVSRGGLYVYNWAKQNPEKVACIYAEAPVCDFKSWPAGFGKGIGSKTDWELLKKEYGFANDNEAKLFLNNPIDSLEALAKAKVPVLHTIGLNDEIVPVDENTFLLINKYIRLGGIATVIPCTKGKHTLNGHHFDIETPQIVADFIKYNSINNNVLSSSDFHQLRKGLPNCKISFTQNKQSRVAFLGGSITYNHGWRDSVSVYLTKRFKETTFDFITAGIPSFGSVPDAFRLERDVISKGKIDLLFVEAAVNDQTNGTNAEEQVMAMEGIVRQIRKINPAVEIVFMHFVDPEKMAQYNNGVVPEVIANHEKVASHYQSPSINLAKEVTERINNKEFTWENDFKNLHPSPFGQGVYAKSIITLLEKTFAGHTDADDKIINYSLPEKLNQFSYENGYFLANSLAKIDKNWSIIEKWNPNDGTGTRNDFVDVPMLVCDKIGGKLHLKFKGNVIGVAVAAGKDAGIIEYRVDGKNWKKYDLFTQWSKSLHLPWFCTLENTLTGDEHTLEIRISAEKNAQSLGNTYRIRYFYVNGK</sequence>
<keyword evidence="1" id="KW-0732">Signal</keyword>
<dbReference type="Gene3D" id="3.40.50.1820">
    <property type="entry name" value="alpha/beta hydrolase"/>
    <property type="match status" value="1"/>
</dbReference>
<dbReference type="Proteomes" id="UP000837932">
    <property type="component" value="Unassembled WGS sequence"/>
</dbReference>
<dbReference type="InterPro" id="IPR051532">
    <property type="entry name" value="Ester_Hydrolysis_Enzymes"/>
</dbReference>
<dbReference type="InterPro" id="IPR013830">
    <property type="entry name" value="SGNH_hydro"/>
</dbReference>
<gene>
    <name evidence="4" type="ORF">EMA8858_00588</name>
</gene>
<evidence type="ECO:0000256" key="1">
    <source>
        <dbReference type="SAM" id="SignalP"/>
    </source>
</evidence>
<protein>
    <recommendedName>
        <fullName evidence="6">SGNH/GDSL hydrolase family protein</fullName>
    </recommendedName>
</protein>
<dbReference type="PANTHER" id="PTHR30383:SF28">
    <property type="entry name" value="LIPASE_ACYLHYDROLASE"/>
    <property type="match status" value="1"/>
</dbReference>
<feature type="domain" description="SGNH hydrolase-type esterase" evidence="3">
    <location>
        <begin position="308"/>
        <end position="475"/>
    </location>
</feature>
<comment type="caution">
    <text evidence="4">The sequence shown here is derived from an EMBL/GenBank/DDBJ whole genome shotgun (WGS) entry which is preliminary data.</text>
</comment>
<keyword evidence="5" id="KW-1185">Reference proteome</keyword>